<evidence type="ECO:0000256" key="2">
    <source>
        <dbReference type="ARBA" id="ARBA00022614"/>
    </source>
</evidence>
<name>A0AAD5BQB2_AMBAR</name>
<dbReference type="InterPro" id="IPR024788">
    <property type="entry name" value="Malectin-like_Carb-bd_dom"/>
</dbReference>
<evidence type="ECO:0000256" key="1">
    <source>
        <dbReference type="ARBA" id="ARBA00004167"/>
    </source>
</evidence>
<dbReference type="AlphaFoldDB" id="A0AAD5BQB2"/>
<reference evidence="10" key="1">
    <citation type="submission" date="2022-06" db="EMBL/GenBank/DDBJ databases">
        <title>Uncovering the hologenomic basis of an extraordinary plant invasion.</title>
        <authorList>
            <person name="Bieker V.C."/>
            <person name="Martin M.D."/>
            <person name="Gilbert T."/>
            <person name="Hodgins K."/>
            <person name="Battlay P."/>
            <person name="Petersen B."/>
            <person name="Wilson J."/>
        </authorList>
    </citation>
    <scope>NUCLEOTIDE SEQUENCE</scope>
    <source>
        <strain evidence="10">AA19_3_7</strain>
        <tissue evidence="10">Leaf</tissue>
    </source>
</reference>
<dbReference type="GO" id="GO:0016020">
    <property type="term" value="C:membrane"/>
    <property type="evidence" value="ECO:0007669"/>
    <property type="project" value="UniProtKB-SubCell"/>
</dbReference>
<keyword evidence="7" id="KW-0472">Membrane</keyword>
<dbReference type="InterPro" id="IPR032675">
    <property type="entry name" value="LRR_dom_sf"/>
</dbReference>
<evidence type="ECO:0000259" key="9">
    <source>
        <dbReference type="Pfam" id="PF12819"/>
    </source>
</evidence>
<evidence type="ECO:0000256" key="6">
    <source>
        <dbReference type="ARBA" id="ARBA00022989"/>
    </source>
</evidence>
<proteinExistence type="predicted"/>
<dbReference type="Pfam" id="PF12819">
    <property type="entry name" value="Malectin_like"/>
    <property type="match status" value="1"/>
</dbReference>
<evidence type="ECO:0000256" key="7">
    <source>
        <dbReference type="ARBA" id="ARBA00023136"/>
    </source>
</evidence>
<sequence>MGILFSLVLLHAAAMIYAQDGFISLDCGSPPGTKYTEKGVNYVSDDGFIDSGATNDTIHPNNYFPRAYRSHRSFPENEWNCYTLRPQKGKNNRYLIRAMFVYGGDKGPAPLFDLYIGAEYWTTHINSKPANPIYYELIHLTSSDYINVCLVNTGDGSPYITSLELRPLDITMYEYQKKSLFCFPGHLNFGADVFMRYDDDKYDRLWEPISLEGCKAVQTSDRVTLGPNNVEQVPSKVMSTAITPINSKGSIVFSFESLNTADECIFYIYLAEVQKLETNQKREVNIYINGKRNGPFLVSTNMSTIRSETYSGSSSYTLIINNTLNSTLPPILNALEVFNLMQVRQNQTVDKDAAAIWSTKSTYGLLKLNWQGDPCVPQAWVGLNCNYSGQGAVNIISLNLSSRGLNGEIATALANLTMLESLDLSYNNLTGNVPEFLGQLDNLKIL</sequence>
<accession>A0AAD5BQB2</accession>
<evidence type="ECO:0000256" key="4">
    <source>
        <dbReference type="ARBA" id="ARBA00022729"/>
    </source>
</evidence>
<evidence type="ECO:0000256" key="8">
    <source>
        <dbReference type="SAM" id="SignalP"/>
    </source>
</evidence>
<keyword evidence="5" id="KW-0677">Repeat</keyword>
<evidence type="ECO:0000313" key="10">
    <source>
        <dbReference type="EMBL" id="KAI7727666.1"/>
    </source>
</evidence>
<dbReference type="Proteomes" id="UP001206925">
    <property type="component" value="Unassembled WGS sequence"/>
</dbReference>
<evidence type="ECO:0000256" key="3">
    <source>
        <dbReference type="ARBA" id="ARBA00022692"/>
    </source>
</evidence>
<keyword evidence="6" id="KW-1133">Transmembrane helix</keyword>
<dbReference type="FunFam" id="3.80.10.10:FF:000129">
    <property type="entry name" value="Leucine-rich repeat receptor-like kinase"/>
    <property type="match status" value="1"/>
</dbReference>
<gene>
    <name evidence="10" type="ORF">M8C21_001122</name>
</gene>
<dbReference type="PANTHER" id="PTHR45631:SF202">
    <property type="entry name" value="SENESCENCE-INDUCED RECEPTOR-LIKE SERINE_THREONINE-PROTEIN KINASE"/>
    <property type="match status" value="1"/>
</dbReference>
<keyword evidence="2" id="KW-0433">Leucine-rich repeat</keyword>
<evidence type="ECO:0000256" key="5">
    <source>
        <dbReference type="ARBA" id="ARBA00022737"/>
    </source>
</evidence>
<keyword evidence="11" id="KW-1185">Reference proteome</keyword>
<evidence type="ECO:0000313" key="11">
    <source>
        <dbReference type="Proteomes" id="UP001206925"/>
    </source>
</evidence>
<keyword evidence="4 8" id="KW-0732">Signal</keyword>
<protein>
    <recommendedName>
        <fullName evidence="9">Malectin-like domain-containing protein</fullName>
    </recommendedName>
</protein>
<dbReference type="Gene3D" id="3.80.10.10">
    <property type="entry name" value="Ribonuclease Inhibitor"/>
    <property type="match status" value="1"/>
</dbReference>
<feature type="domain" description="Malectin-like" evidence="9">
    <location>
        <begin position="25"/>
        <end position="339"/>
    </location>
</feature>
<dbReference type="SUPFAM" id="SSF52058">
    <property type="entry name" value="L domain-like"/>
    <property type="match status" value="1"/>
</dbReference>
<feature type="signal peptide" evidence="8">
    <location>
        <begin position="1"/>
        <end position="18"/>
    </location>
</feature>
<organism evidence="10 11">
    <name type="scientific">Ambrosia artemisiifolia</name>
    <name type="common">Common ragweed</name>
    <dbReference type="NCBI Taxonomy" id="4212"/>
    <lineage>
        <taxon>Eukaryota</taxon>
        <taxon>Viridiplantae</taxon>
        <taxon>Streptophyta</taxon>
        <taxon>Embryophyta</taxon>
        <taxon>Tracheophyta</taxon>
        <taxon>Spermatophyta</taxon>
        <taxon>Magnoliopsida</taxon>
        <taxon>eudicotyledons</taxon>
        <taxon>Gunneridae</taxon>
        <taxon>Pentapetalae</taxon>
        <taxon>asterids</taxon>
        <taxon>campanulids</taxon>
        <taxon>Asterales</taxon>
        <taxon>Asteraceae</taxon>
        <taxon>Asteroideae</taxon>
        <taxon>Heliantheae alliance</taxon>
        <taxon>Heliantheae</taxon>
        <taxon>Ambrosia</taxon>
    </lineage>
</organism>
<keyword evidence="3" id="KW-0812">Transmembrane</keyword>
<dbReference type="EMBL" id="JAMZMK010011338">
    <property type="protein sequence ID" value="KAI7727666.1"/>
    <property type="molecule type" value="Genomic_DNA"/>
</dbReference>
<comment type="subcellular location">
    <subcellularLocation>
        <location evidence="1">Membrane</location>
        <topology evidence="1">Single-pass membrane protein</topology>
    </subcellularLocation>
</comment>
<feature type="chain" id="PRO_5041938515" description="Malectin-like domain-containing protein" evidence="8">
    <location>
        <begin position="19"/>
        <end position="446"/>
    </location>
</feature>
<dbReference type="PANTHER" id="PTHR45631">
    <property type="entry name" value="OS07G0107800 PROTEIN-RELATED"/>
    <property type="match status" value="1"/>
</dbReference>
<comment type="caution">
    <text evidence="10">The sequence shown here is derived from an EMBL/GenBank/DDBJ whole genome shotgun (WGS) entry which is preliminary data.</text>
</comment>